<dbReference type="PANTHER" id="PTHR21666:SF270">
    <property type="entry name" value="MUREIN HYDROLASE ACTIVATOR ENVC"/>
    <property type="match status" value="1"/>
</dbReference>
<protein>
    <submittedName>
        <fullName evidence="4">M23 family membrane peptidase LdpC</fullName>
    </submittedName>
</protein>
<dbReference type="Proteomes" id="UP000001364">
    <property type="component" value="Chromosome"/>
</dbReference>
<feature type="chain" id="PRO_5002605858" evidence="2">
    <location>
        <begin position="19"/>
        <end position="298"/>
    </location>
</feature>
<evidence type="ECO:0000256" key="1">
    <source>
        <dbReference type="SAM" id="MobiDB-lite"/>
    </source>
</evidence>
<dbReference type="OrthoDB" id="7172069at2"/>
<feature type="region of interest" description="Disordered" evidence="1">
    <location>
        <begin position="22"/>
        <end position="98"/>
    </location>
</feature>
<dbReference type="RefSeq" id="YP_002517755.1">
    <property type="nucleotide sequence ID" value="NC_011916.1"/>
</dbReference>
<feature type="compositionally biased region" description="Pro residues" evidence="1">
    <location>
        <begin position="32"/>
        <end position="45"/>
    </location>
</feature>
<evidence type="ECO:0000256" key="2">
    <source>
        <dbReference type="SAM" id="SignalP"/>
    </source>
</evidence>
<dbReference type="InterPro" id="IPR016047">
    <property type="entry name" value="M23ase_b-sheet_dom"/>
</dbReference>
<accession>A0A0H3C9N5</accession>
<dbReference type="AlphaFoldDB" id="A0A0H3C9N5"/>
<name>A0A0H3C9N5_CAUVN</name>
<dbReference type="Pfam" id="PF01551">
    <property type="entry name" value="Peptidase_M23"/>
    <property type="match status" value="1"/>
</dbReference>
<dbReference type="SUPFAM" id="SSF51261">
    <property type="entry name" value="Duplicated hybrid motif"/>
    <property type="match status" value="1"/>
</dbReference>
<keyword evidence="2" id="KW-0732">Signal</keyword>
<dbReference type="Gene3D" id="2.70.70.10">
    <property type="entry name" value="Glucose Permease (Domain IIA)"/>
    <property type="match status" value="1"/>
</dbReference>
<sequence>MRTAPLLLIAALALAPLAACDDTSKPAAGETPKPPSPEPGPPQPDDSPADGGAEQLGSEPIPPSPDPAPQPAEPPPPTSATFDHAPAGVIPPGQGPGYLDRTVWSPNMCWPLAEAGFPNSQVYGPGGGMGPPGKPSQCDSLNYTLPWRDNFCEARSRTNPMCAGSGTGHQGQDIRPATCKKNQHWALAAEAGTITDIGSYSVTLVGQAAPHYTYRYLHLQMATLAVKEGDSVAKGQQLGKVSNDFGGTPTTIHLHFEIRAGVAGTTTDGKPVALHTFLPPYLSLVEAYQRKLNGQTCG</sequence>
<dbReference type="HOGENOM" id="CLU_081216_0_0_5"/>
<dbReference type="RefSeq" id="WP_010920156.1">
    <property type="nucleotide sequence ID" value="NC_011916.1"/>
</dbReference>
<evidence type="ECO:0000259" key="3">
    <source>
        <dbReference type="Pfam" id="PF01551"/>
    </source>
</evidence>
<feature type="domain" description="M23ase beta-sheet core" evidence="3">
    <location>
        <begin position="168"/>
        <end position="260"/>
    </location>
</feature>
<dbReference type="PATRIC" id="fig|565050.3.peg.2333"/>
<reference evidence="4 5" key="1">
    <citation type="journal article" date="2010" name="J. Bacteriol.">
        <title>The genetic basis of laboratory adaptation in Caulobacter crescentus.</title>
        <authorList>
            <person name="Marks M.E."/>
            <person name="Castro-Rojas C.M."/>
            <person name="Teiling C."/>
            <person name="Du L."/>
            <person name="Kapatral V."/>
            <person name="Walunas T.L."/>
            <person name="Crosson S."/>
        </authorList>
    </citation>
    <scope>NUCLEOTIDE SEQUENCE [LARGE SCALE GENOMIC DNA]</scope>
    <source>
        <strain evidence="5">NA1000 / CB15N</strain>
    </source>
</reference>
<feature type="compositionally biased region" description="Pro residues" evidence="1">
    <location>
        <begin position="60"/>
        <end position="78"/>
    </location>
</feature>
<dbReference type="EMBL" id="CP001340">
    <property type="protein sequence ID" value="ACL95847.1"/>
    <property type="molecule type" value="Genomic_DNA"/>
</dbReference>
<dbReference type="GeneID" id="7332337"/>
<organism evidence="4 5">
    <name type="scientific">Caulobacter vibrioides (strain NA1000 / CB15N)</name>
    <name type="common">Caulobacter crescentus</name>
    <dbReference type="NCBI Taxonomy" id="565050"/>
    <lineage>
        <taxon>Bacteria</taxon>
        <taxon>Pseudomonadati</taxon>
        <taxon>Pseudomonadota</taxon>
        <taxon>Alphaproteobacteria</taxon>
        <taxon>Caulobacterales</taxon>
        <taxon>Caulobacteraceae</taxon>
        <taxon>Caulobacter</taxon>
    </lineage>
</organism>
<feature type="signal peptide" evidence="2">
    <location>
        <begin position="1"/>
        <end position="18"/>
    </location>
</feature>
<dbReference type="KEGG" id="ccs:CCNA_02382"/>
<dbReference type="PANTHER" id="PTHR21666">
    <property type="entry name" value="PEPTIDASE-RELATED"/>
    <property type="match status" value="1"/>
</dbReference>
<dbReference type="InterPro" id="IPR011055">
    <property type="entry name" value="Dup_hybrid_motif"/>
</dbReference>
<dbReference type="GO" id="GO:0004222">
    <property type="term" value="F:metalloendopeptidase activity"/>
    <property type="evidence" value="ECO:0007669"/>
    <property type="project" value="TreeGrafter"/>
</dbReference>
<evidence type="ECO:0000313" key="4">
    <source>
        <dbReference type="EMBL" id="ACL95847.1"/>
    </source>
</evidence>
<keyword evidence="5" id="KW-1185">Reference proteome</keyword>
<gene>
    <name evidence="4" type="primary">ldpC</name>
    <name evidence="4" type="ordered locus">CCNA_02382</name>
</gene>
<dbReference type="InterPro" id="IPR050570">
    <property type="entry name" value="Cell_wall_metabolism_enzyme"/>
</dbReference>
<proteinExistence type="predicted"/>
<dbReference type="CDD" id="cd12797">
    <property type="entry name" value="M23_peptidase"/>
    <property type="match status" value="1"/>
</dbReference>
<evidence type="ECO:0000313" key="5">
    <source>
        <dbReference type="Proteomes" id="UP000001364"/>
    </source>
</evidence>